<dbReference type="CDD" id="cd09630">
    <property type="entry name" value="CDH_like_cytochrome"/>
    <property type="match status" value="1"/>
</dbReference>
<keyword evidence="2" id="KW-0813">Transport</keyword>
<dbReference type="SUPFAM" id="SSF49344">
    <property type="entry name" value="CBD9-like"/>
    <property type="match status" value="1"/>
</dbReference>
<feature type="domain" description="Cytochrome b561" evidence="10">
    <location>
        <begin position="307"/>
        <end position="501"/>
    </location>
</feature>
<keyword evidence="6 8" id="KW-0472">Membrane</keyword>
<feature type="transmembrane region" description="Helical" evidence="8">
    <location>
        <begin position="371"/>
        <end position="397"/>
    </location>
</feature>
<reference evidence="11 12" key="1">
    <citation type="submission" date="2017-03" db="EMBL/GenBank/DDBJ databases">
        <title>Genomes of endolithic fungi from Antarctica.</title>
        <authorList>
            <person name="Coleine C."/>
            <person name="Masonjones S."/>
            <person name="Stajich J.E."/>
        </authorList>
    </citation>
    <scope>NUCLEOTIDE SEQUENCE [LARGE SCALE GENOMIC DNA]</scope>
    <source>
        <strain evidence="11 12">CCFEE 6315</strain>
    </source>
</reference>
<feature type="compositionally biased region" description="Low complexity" evidence="7">
    <location>
        <begin position="191"/>
        <end position="210"/>
    </location>
</feature>
<protein>
    <recommendedName>
        <fullName evidence="10">Cytochrome b561 domain-containing protein</fullName>
    </recommendedName>
</protein>
<dbReference type="Gene3D" id="2.60.40.1210">
    <property type="entry name" value="Cellobiose dehydrogenase, cytochrome domain"/>
    <property type="match status" value="1"/>
</dbReference>
<dbReference type="OrthoDB" id="19261at2759"/>
<evidence type="ECO:0000256" key="8">
    <source>
        <dbReference type="SAM" id="Phobius"/>
    </source>
</evidence>
<accession>A0A4U0U7C1</accession>
<evidence type="ECO:0000256" key="2">
    <source>
        <dbReference type="ARBA" id="ARBA00022448"/>
    </source>
</evidence>
<evidence type="ECO:0000256" key="3">
    <source>
        <dbReference type="ARBA" id="ARBA00022692"/>
    </source>
</evidence>
<feature type="transmembrane region" description="Helical" evidence="8">
    <location>
        <begin position="449"/>
        <end position="469"/>
    </location>
</feature>
<dbReference type="PROSITE" id="PS50939">
    <property type="entry name" value="CYTOCHROME_B561"/>
    <property type="match status" value="1"/>
</dbReference>
<feature type="region of interest" description="Disordered" evidence="7">
    <location>
        <begin position="187"/>
        <end position="210"/>
    </location>
</feature>
<dbReference type="Proteomes" id="UP000308549">
    <property type="component" value="Unassembled WGS sequence"/>
</dbReference>
<dbReference type="InterPro" id="IPR006593">
    <property type="entry name" value="Cyt_b561/ferric_Rdtase_TM"/>
</dbReference>
<evidence type="ECO:0000256" key="4">
    <source>
        <dbReference type="ARBA" id="ARBA00022982"/>
    </source>
</evidence>
<evidence type="ECO:0000256" key="6">
    <source>
        <dbReference type="ARBA" id="ARBA00023136"/>
    </source>
</evidence>
<dbReference type="AlphaFoldDB" id="A0A4U0U7C1"/>
<evidence type="ECO:0000256" key="5">
    <source>
        <dbReference type="ARBA" id="ARBA00022989"/>
    </source>
</evidence>
<feature type="signal peptide" evidence="9">
    <location>
        <begin position="1"/>
        <end position="19"/>
    </location>
</feature>
<dbReference type="GO" id="GO:0016020">
    <property type="term" value="C:membrane"/>
    <property type="evidence" value="ECO:0007669"/>
    <property type="project" value="UniProtKB-SubCell"/>
</dbReference>
<sequence length="542" mass="56228">MKTINAVATALGLAANAAAIATTNIPSTDIGFQLSVPDTTASSGSGDIYFQITAPTSYSWVSFGQGDQMAGSNMFIIYESTDGNNVTVSPRLGTGYVMPKYNSAADISVLEGSGVSGGVMTANVRCGSCLSWDGGSMDFSSSSSQWIYGYRSGSSLASDSVEASISQHNAASSFTLDLSAARSSLDGNPFTSSSDGTGSASASGSSGTSVSCTPISSATSTLASPSGSGCPTAWPTEFTTAWPTARPTWAASCFANDNGNPSWPTDAPWANGDAPWNNYDYNYKRQSSNGCPAGYAPVSGSSSSSSNDGNSKSNSEAGSSSSANFQNAGFNGMSPEQQDMMVTAHGALAALAFVAVFPIGGILVRLASFTALVWVHAALQAFGFLIYIAAFGIGVWLATNLQELDNAHAIIGIVLFVLLFAQPVLGLLHHRAFKKVGHRTWSSYGHLTLGRVAILLGIVNGGLGLRLAGAEQASIIAYGVVAGLVGLVYIAVMLFGEVRRKRHLQNSPPTYNRSQKDNLELQSSGDSNASREASQPREYYGT</sequence>
<feature type="region of interest" description="Disordered" evidence="7">
    <location>
        <begin position="505"/>
        <end position="542"/>
    </location>
</feature>
<dbReference type="SMART" id="SM00665">
    <property type="entry name" value="B561"/>
    <property type="match status" value="1"/>
</dbReference>
<dbReference type="CDD" id="cd08760">
    <property type="entry name" value="Cyt_b561_FRRS1_like"/>
    <property type="match status" value="1"/>
</dbReference>
<comment type="caution">
    <text evidence="11">The sequence shown here is derived from an EMBL/GenBank/DDBJ whole genome shotgun (WGS) entry which is preliminary data.</text>
</comment>
<comment type="subcellular location">
    <subcellularLocation>
        <location evidence="1">Membrane</location>
    </subcellularLocation>
</comment>
<feature type="region of interest" description="Disordered" evidence="7">
    <location>
        <begin position="299"/>
        <end position="322"/>
    </location>
</feature>
<feature type="transmembrane region" description="Helical" evidence="8">
    <location>
        <begin position="475"/>
        <end position="495"/>
    </location>
</feature>
<dbReference type="PANTHER" id="PTHR47797:SF1">
    <property type="entry name" value="CYTOCHROME B561 DOMAIN-CONTAINING PROTEIN-RELATED"/>
    <property type="match status" value="1"/>
</dbReference>
<feature type="transmembrane region" description="Helical" evidence="8">
    <location>
        <begin position="409"/>
        <end position="428"/>
    </location>
</feature>
<dbReference type="PANTHER" id="PTHR47797">
    <property type="entry name" value="DEHYDROGENASE, PUTATIVE (AFU_ORTHOLOGUE AFUA_8G05805)-RELATED"/>
    <property type="match status" value="1"/>
</dbReference>
<evidence type="ECO:0000313" key="12">
    <source>
        <dbReference type="Proteomes" id="UP000308549"/>
    </source>
</evidence>
<dbReference type="Gene3D" id="1.20.120.1770">
    <property type="match status" value="1"/>
</dbReference>
<feature type="chain" id="PRO_5020993169" description="Cytochrome b561 domain-containing protein" evidence="9">
    <location>
        <begin position="20"/>
        <end position="542"/>
    </location>
</feature>
<keyword evidence="3 8" id="KW-0812">Transmembrane</keyword>
<evidence type="ECO:0000313" key="11">
    <source>
        <dbReference type="EMBL" id="TKA30998.1"/>
    </source>
</evidence>
<dbReference type="SMART" id="SM00664">
    <property type="entry name" value="DoH"/>
    <property type="match status" value="1"/>
</dbReference>
<dbReference type="InterPro" id="IPR015920">
    <property type="entry name" value="Cellobiose_DH-like_cyt"/>
</dbReference>
<name>A0A4U0U7C1_9PEZI</name>
<keyword evidence="4" id="KW-0249">Electron transport</keyword>
<organism evidence="11 12">
    <name type="scientific">Salinomyces thailandicus</name>
    <dbReference type="NCBI Taxonomy" id="706561"/>
    <lineage>
        <taxon>Eukaryota</taxon>
        <taxon>Fungi</taxon>
        <taxon>Dikarya</taxon>
        <taxon>Ascomycota</taxon>
        <taxon>Pezizomycotina</taxon>
        <taxon>Dothideomycetes</taxon>
        <taxon>Dothideomycetidae</taxon>
        <taxon>Mycosphaerellales</taxon>
        <taxon>Teratosphaeriaceae</taxon>
        <taxon>Salinomyces</taxon>
    </lineage>
</organism>
<keyword evidence="12" id="KW-1185">Reference proteome</keyword>
<dbReference type="EMBL" id="NAJL01000009">
    <property type="protein sequence ID" value="TKA30998.1"/>
    <property type="molecule type" value="Genomic_DNA"/>
</dbReference>
<dbReference type="Pfam" id="PF16010">
    <property type="entry name" value="CDH-cyt"/>
    <property type="match status" value="1"/>
</dbReference>
<proteinExistence type="predicted"/>
<evidence type="ECO:0000256" key="9">
    <source>
        <dbReference type="SAM" id="SignalP"/>
    </source>
</evidence>
<feature type="transmembrane region" description="Helical" evidence="8">
    <location>
        <begin position="340"/>
        <end position="364"/>
    </location>
</feature>
<gene>
    <name evidence="11" type="ORF">B0A50_01966</name>
</gene>
<keyword evidence="5 8" id="KW-1133">Transmembrane helix</keyword>
<evidence type="ECO:0000259" key="10">
    <source>
        <dbReference type="PROSITE" id="PS50939"/>
    </source>
</evidence>
<feature type="compositionally biased region" description="Polar residues" evidence="7">
    <location>
        <begin position="520"/>
        <end position="533"/>
    </location>
</feature>
<keyword evidence="9" id="KW-0732">Signal</keyword>
<dbReference type="InterPro" id="IPR005018">
    <property type="entry name" value="DOMON_domain"/>
</dbReference>
<evidence type="ECO:0000256" key="1">
    <source>
        <dbReference type="ARBA" id="ARBA00004370"/>
    </source>
</evidence>
<evidence type="ECO:0000256" key="7">
    <source>
        <dbReference type="SAM" id="MobiDB-lite"/>
    </source>
</evidence>